<protein>
    <submittedName>
        <fullName evidence="1">Uncharacterized protein</fullName>
    </submittedName>
</protein>
<comment type="caution">
    <text evidence="1">The sequence shown here is derived from an EMBL/GenBank/DDBJ whole genome shotgun (WGS) entry which is preliminary data.</text>
</comment>
<proteinExistence type="predicted"/>
<sequence length="77" mass="8501">MGEDFAPVMECKVLSVAEDVFRAKKPGETDRTMYRLYMADAHGRVGYLYSSKPHAVGDVVRLGLAERDGKLRLAVVG</sequence>
<evidence type="ECO:0000313" key="1">
    <source>
        <dbReference type="EMBL" id="HIZ41317.1"/>
    </source>
</evidence>
<organism evidence="1 2">
    <name type="scientific">Candidatus Gemmiger excrementigallinarum</name>
    <dbReference type="NCBI Taxonomy" id="2838609"/>
    <lineage>
        <taxon>Bacteria</taxon>
        <taxon>Bacillati</taxon>
        <taxon>Bacillota</taxon>
        <taxon>Clostridia</taxon>
        <taxon>Eubacteriales</taxon>
        <taxon>Gemmiger</taxon>
    </lineage>
</organism>
<accession>A0A9D2J9P5</accession>
<gene>
    <name evidence="1" type="ORF">H9811_02020</name>
</gene>
<dbReference type="Proteomes" id="UP000824048">
    <property type="component" value="Unassembled WGS sequence"/>
</dbReference>
<dbReference type="EMBL" id="DXBP01000011">
    <property type="protein sequence ID" value="HIZ41317.1"/>
    <property type="molecule type" value="Genomic_DNA"/>
</dbReference>
<reference evidence="1" key="1">
    <citation type="journal article" date="2021" name="PeerJ">
        <title>Extensive microbial diversity within the chicken gut microbiome revealed by metagenomics and culture.</title>
        <authorList>
            <person name="Gilroy R."/>
            <person name="Ravi A."/>
            <person name="Getino M."/>
            <person name="Pursley I."/>
            <person name="Horton D.L."/>
            <person name="Alikhan N.F."/>
            <person name="Baker D."/>
            <person name="Gharbi K."/>
            <person name="Hall N."/>
            <person name="Watson M."/>
            <person name="Adriaenssens E.M."/>
            <person name="Foster-Nyarko E."/>
            <person name="Jarju S."/>
            <person name="Secka A."/>
            <person name="Antonio M."/>
            <person name="Oren A."/>
            <person name="Chaudhuri R.R."/>
            <person name="La Ragione R."/>
            <person name="Hildebrand F."/>
            <person name="Pallen M.J."/>
        </authorList>
    </citation>
    <scope>NUCLEOTIDE SEQUENCE</scope>
    <source>
        <strain evidence="1">ChiSxjej1B13-11774</strain>
    </source>
</reference>
<reference evidence="1" key="2">
    <citation type="submission" date="2021-04" db="EMBL/GenBank/DDBJ databases">
        <authorList>
            <person name="Gilroy R."/>
        </authorList>
    </citation>
    <scope>NUCLEOTIDE SEQUENCE</scope>
    <source>
        <strain evidence="1">ChiSxjej1B13-11774</strain>
    </source>
</reference>
<evidence type="ECO:0000313" key="2">
    <source>
        <dbReference type="Proteomes" id="UP000824048"/>
    </source>
</evidence>
<name>A0A9D2J9P5_9FIRM</name>
<dbReference type="AlphaFoldDB" id="A0A9D2J9P5"/>